<dbReference type="RefSeq" id="WP_000072836.1">
    <property type="nucleotide sequence ID" value="NC_011772.1"/>
</dbReference>
<dbReference type="AlphaFoldDB" id="B7IJA3"/>
<protein>
    <submittedName>
        <fullName evidence="1">Uncharacterized protein</fullName>
    </submittedName>
</protein>
<dbReference type="HOGENOM" id="CLU_798437_0_0_9"/>
<gene>
    <name evidence="1" type="ordered locus">BCG9842_B4336</name>
</gene>
<dbReference type="KEGG" id="bcg:BCG9842_B4336"/>
<dbReference type="EMBL" id="CP001186">
    <property type="protein sequence ID" value="ACK96606.1"/>
    <property type="molecule type" value="Genomic_DNA"/>
</dbReference>
<evidence type="ECO:0000313" key="1">
    <source>
        <dbReference type="EMBL" id="ACK96606.1"/>
    </source>
</evidence>
<reference evidence="1 2" key="1">
    <citation type="submission" date="2008-10" db="EMBL/GenBank/DDBJ databases">
        <title>Genome sequence of Bacillus cereus G9842.</title>
        <authorList>
            <person name="Dodson R.J."/>
            <person name="Durkin A.S."/>
            <person name="Rosovitz M.J."/>
            <person name="Rasko D.A."/>
            <person name="Hoffmaster A."/>
            <person name="Ravel J."/>
            <person name="Sutton G."/>
        </authorList>
    </citation>
    <scope>NUCLEOTIDE SEQUENCE [LARGE SCALE GENOMIC DNA]</scope>
    <source>
        <strain evidence="1 2">G9842</strain>
    </source>
</reference>
<organism evidence="1 2">
    <name type="scientific">Bacillus cereus (strain G9842)</name>
    <dbReference type="NCBI Taxonomy" id="405531"/>
    <lineage>
        <taxon>Bacteria</taxon>
        <taxon>Bacillati</taxon>
        <taxon>Bacillota</taxon>
        <taxon>Bacilli</taxon>
        <taxon>Bacillales</taxon>
        <taxon>Bacillaceae</taxon>
        <taxon>Bacillus</taxon>
        <taxon>Bacillus cereus group</taxon>
    </lineage>
</organism>
<evidence type="ECO:0000313" key="2">
    <source>
        <dbReference type="Proteomes" id="UP000006744"/>
    </source>
</evidence>
<proteinExistence type="predicted"/>
<name>B7IJA3_BACC2</name>
<accession>B7IJA3</accession>
<dbReference type="Proteomes" id="UP000006744">
    <property type="component" value="Chromosome"/>
</dbReference>
<sequence length="347" mass="40047">MSNTYGQEIKNFMQNDSEANNKISDMPKEVNVYENTRSLESSKNIELNFNLVINILRKELDYVVDGSFNWNNVVGLLVVPLSETDSKNKVRGASHSTNIQLTDSILTKPGRSKTEDFFPSLIVNETFSKWRLAVNARMSKKNIAKLKGIDVENGWINDKIEIKRRTNLNGGQNPVIHICYLDNLDPIRAELWPNDYLILVKQKNKTTYEAFGLKSDIVLVNNKTLYIAENSKNDQTTFMLNELLAEPRIFIRIFDKILNQKELIFNINENDPQYEVADEIWVLDEISKQVTHRLEVENVDNEARIVNFKIKNELEYPVSLEKLKEYGLSNELERSILELIDNLDASS</sequence>